<accession>A0ABD1F0X4</accession>
<gene>
    <name evidence="1" type="ORF">ABEB36_003727</name>
</gene>
<evidence type="ECO:0000313" key="1">
    <source>
        <dbReference type="EMBL" id="KAL1508907.1"/>
    </source>
</evidence>
<comment type="caution">
    <text evidence="1">The sequence shown here is derived from an EMBL/GenBank/DDBJ whole genome shotgun (WGS) entry which is preliminary data.</text>
</comment>
<proteinExistence type="predicted"/>
<protein>
    <submittedName>
        <fullName evidence="1">Uncharacterized protein</fullName>
    </submittedName>
</protein>
<keyword evidence="2" id="KW-1185">Reference proteome</keyword>
<dbReference type="EMBL" id="JBDJPC010000003">
    <property type="protein sequence ID" value="KAL1508907.1"/>
    <property type="molecule type" value="Genomic_DNA"/>
</dbReference>
<dbReference type="Proteomes" id="UP001566132">
    <property type="component" value="Unassembled WGS sequence"/>
</dbReference>
<evidence type="ECO:0000313" key="2">
    <source>
        <dbReference type="Proteomes" id="UP001566132"/>
    </source>
</evidence>
<dbReference type="AlphaFoldDB" id="A0ABD1F0X4"/>
<organism evidence="1 2">
    <name type="scientific">Hypothenemus hampei</name>
    <name type="common">Coffee berry borer</name>
    <dbReference type="NCBI Taxonomy" id="57062"/>
    <lineage>
        <taxon>Eukaryota</taxon>
        <taxon>Metazoa</taxon>
        <taxon>Ecdysozoa</taxon>
        <taxon>Arthropoda</taxon>
        <taxon>Hexapoda</taxon>
        <taxon>Insecta</taxon>
        <taxon>Pterygota</taxon>
        <taxon>Neoptera</taxon>
        <taxon>Endopterygota</taxon>
        <taxon>Coleoptera</taxon>
        <taxon>Polyphaga</taxon>
        <taxon>Cucujiformia</taxon>
        <taxon>Curculionidae</taxon>
        <taxon>Scolytinae</taxon>
        <taxon>Hypothenemus</taxon>
    </lineage>
</organism>
<sequence length="210" mass="23418">MSSAPNKSSSKHNWSSDWIFPLKSSIFPTKSSRHAISAERIRKKVSIKMTESEDRLRMRRGSSMSDIDKIAVPGTMTDFVANHKISPSAASVPPSPYMSRSFLSSTTTVSVRGSIGDLMNLKKYGSSQWSVRSETLIAKMVPLSTVTPRHSPPPYDDYLPMPPDIIFSDENIDGPLTSAQRTQRLAQLLKQRKAYLLMKAKYYNSCRAVG</sequence>
<reference evidence="1 2" key="1">
    <citation type="submission" date="2024-05" db="EMBL/GenBank/DDBJ databases">
        <title>Genetic variation in Jamaican populations of the coffee berry borer (Hypothenemus hampei).</title>
        <authorList>
            <person name="Errbii M."/>
            <person name="Myrie A."/>
        </authorList>
    </citation>
    <scope>NUCLEOTIDE SEQUENCE [LARGE SCALE GENOMIC DNA]</scope>
    <source>
        <strain evidence="1">JA-Hopewell-2020-01-JO</strain>
        <tissue evidence="1">Whole body</tissue>
    </source>
</reference>
<name>A0ABD1F0X4_HYPHA</name>